<dbReference type="AlphaFoldDB" id="A0A3B1D427"/>
<organism evidence="2">
    <name type="scientific">hydrothermal vent metagenome</name>
    <dbReference type="NCBI Taxonomy" id="652676"/>
    <lineage>
        <taxon>unclassified sequences</taxon>
        <taxon>metagenomes</taxon>
        <taxon>ecological metagenomes</taxon>
    </lineage>
</organism>
<dbReference type="PANTHER" id="PTHR47245">
    <property type="entry name" value="PEPTIDYLPROLYL ISOMERASE"/>
    <property type="match status" value="1"/>
</dbReference>
<dbReference type="EMBL" id="UOGF01000110">
    <property type="protein sequence ID" value="VAX33521.1"/>
    <property type="molecule type" value="Genomic_DNA"/>
</dbReference>
<dbReference type="Pfam" id="PF13623">
    <property type="entry name" value="SurA_N_2"/>
    <property type="match status" value="1"/>
</dbReference>
<proteinExistence type="predicted"/>
<evidence type="ECO:0000313" key="2">
    <source>
        <dbReference type="EMBL" id="VAX33521.1"/>
    </source>
</evidence>
<dbReference type="SUPFAM" id="SSF54534">
    <property type="entry name" value="FKBP-like"/>
    <property type="match status" value="1"/>
</dbReference>
<protein>
    <recommendedName>
        <fullName evidence="1">PpiC domain-containing protein</fullName>
    </recommendedName>
</protein>
<dbReference type="InterPro" id="IPR000297">
    <property type="entry name" value="PPIase_PpiC"/>
</dbReference>
<dbReference type="InterPro" id="IPR050245">
    <property type="entry name" value="PrsA_foldase"/>
</dbReference>
<name>A0A3B1D427_9ZZZZ</name>
<dbReference type="InterPro" id="IPR027304">
    <property type="entry name" value="Trigger_fact/SurA_dom_sf"/>
</dbReference>
<dbReference type="Gene3D" id="3.10.50.40">
    <property type="match status" value="1"/>
</dbReference>
<dbReference type="GO" id="GO:0003755">
    <property type="term" value="F:peptidyl-prolyl cis-trans isomerase activity"/>
    <property type="evidence" value="ECO:0007669"/>
    <property type="project" value="InterPro"/>
</dbReference>
<feature type="domain" description="PpiC" evidence="1">
    <location>
        <begin position="134"/>
        <end position="224"/>
    </location>
</feature>
<dbReference type="Gene3D" id="1.10.8.1040">
    <property type="match status" value="1"/>
</dbReference>
<accession>A0A3B1D427</accession>
<gene>
    <name evidence="2" type="ORF">MNBD_NITROSPIRAE01-994</name>
</gene>
<dbReference type="Pfam" id="PF00639">
    <property type="entry name" value="Rotamase"/>
    <property type="match status" value="1"/>
</dbReference>
<dbReference type="PROSITE" id="PS50198">
    <property type="entry name" value="PPIC_PPIASE_2"/>
    <property type="match status" value="1"/>
</dbReference>
<reference evidence="2" key="1">
    <citation type="submission" date="2018-06" db="EMBL/GenBank/DDBJ databases">
        <authorList>
            <person name="Zhirakovskaya E."/>
        </authorList>
    </citation>
    <scope>NUCLEOTIDE SEQUENCE</scope>
</reference>
<sequence length="280" mass="30931">MQKIRILVSLLLLTHFFSAGDVLFAGEGETLAIVGGVPITKDLFEKRMSRLTNEQQGDFTTYEMKKELLDMLIATEVLHQEGVRRGLDKDAAIQAQVKEFLESILVREVVNLINRDVITDVNMKAYYKKNLAMFGEVRANHVLVKTEKEALEVKTKLAGGADFATIAKEVSIDPASAARGGDLGFFTKDRMVEPFSKVAFALKKGEISNPVKSPFGFHIIQKVESREPGAFESLTPTQVQNMRGIMINAEIDMLKDKAKISVNDKALRAAASTPAEPHGH</sequence>
<dbReference type="PANTHER" id="PTHR47245:SF2">
    <property type="entry name" value="PEPTIDYL-PROLYL CIS-TRANS ISOMERASE HP_0175-RELATED"/>
    <property type="match status" value="1"/>
</dbReference>
<dbReference type="InterPro" id="IPR046357">
    <property type="entry name" value="PPIase_dom_sf"/>
</dbReference>
<dbReference type="SUPFAM" id="SSF109998">
    <property type="entry name" value="Triger factor/SurA peptide-binding domain-like"/>
    <property type="match status" value="1"/>
</dbReference>
<evidence type="ECO:0000259" key="1">
    <source>
        <dbReference type="PROSITE" id="PS50198"/>
    </source>
</evidence>